<proteinExistence type="predicted"/>
<accession>A0ABQ0H8B6</accession>
<comment type="caution">
    <text evidence="1">The sequence shown here is derived from an EMBL/GenBank/DDBJ whole genome shotgun (WGS) entry which is preliminary data.</text>
</comment>
<reference evidence="1 2" key="1">
    <citation type="submission" date="2012-02" db="EMBL/GenBank/DDBJ databases">
        <title>Whole genome shotgun sequence of Gordonia terrae NBRC 100016.</title>
        <authorList>
            <person name="Takarada H."/>
            <person name="Hosoyama A."/>
            <person name="Tsuchikane K."/>
            <person name="Katsumata H."/>
            <person name="Yamazaki S."/>
            <person name="Fujita N."/>
        </authorList>
    </citation>
    <scope>NUCLEOTIDE SEQUENCE [LARGE SCALE GENOMIC DNA]</scope>
    <source>
        <strain evidence="1 2">NBRC 100016</strain>
    </source>
</reference>
<keyword evidence="2" id="KW-1185">Reference proteome</keyword>
<protein>
    <submittedName>
        <fullName evidence="1">Uncharacterized protein</fullName>
    </submittedName>
</protein>
<evidence type="ECO:0000313" key="1">
    <source>
        <dbReference type="EMBL" id="GAB42107.1"/>
    </source>
</evidence>
<dbReference type="EMBL" id="BAFD01000007">
    <property type="protein sequence ID" value="GAB42107.1"/>
    <property type="molecule type" value="Genomic_DNA"/>
</dbReference>
<name>A0ABQ0H8B6_9ACTN</name>
<evidence type="ECO:0000313" key="2">
    <source>
        <dbReference type="Proteomes" id="UP000004881"/>
    </source>
</evidence>
<dbReference type="Proteomes" id="UP000004881">
    <property type="component" value="Unassembled WGS sequence"/>
</dbReference>
<sequence length="56" mass="6218">MTEKIRPECNLVSVANPEVVPERPALVDLISPPNVPRQAQCIGLGDRYRFSSRPNS</sequence>
<organism evidence="1 2">
    <name type="scientific">Gordonia terrae NBRC 100016</name>
    <dbReference type="NCBI Taxonomy" id="1089454"/>
    <lineage>
        <taxon>Bacteria</taxon>
        <taxon>Bacillati</taxon>
        <taxon>Actinomycetota</taxon>
        <taxon>Actinomycetes</taxon>
        <taxon>Mycobacteriales</taxon>
        <taxon>Gordoniaceae</taxon>
        <taxon>Gordonia</taxon>
    </lineage>
</organism>
<gene>
    <name evidence="1" type="ORF">GOTRE_007_00560</name>
</gene>